<feature type="transmembrane region" description="Helical" evidence="5">
    <location>
        <begin position="124"/>
        <end position="144"/>
    </location>
</feature>
<feature type="domain" description="O-antigen ligase-related" evidence="6">
    <location>
        <begin position="254"/>
        <end position="395"/>
    </location>
</feature>
<keyword evidence="7" id="KW-0436">Ligase</keyword>
<comment type="subcellular location">
    <subcellularLocation>
        <location evidence="1">Membrane</location>
        <topology evidence="1">Multi-pass membrane protein</topology>
    </subcellularLocation>
</comment>
<feature type="transmembrane region" description="Helical" evidence="5">
    <location>
        <begin position="202"/>
        <end position="221"/>
    </location>
</feature>
<reference evidence="7 8" key="2">
    <citation type="journal article" date="2017" name="Syst. Appl. Microbiol.">
        <title>Soybeans inoculated with root zone soils of Canadian native legumes harbour diverse and novel Bradyrhizobium spp. that possess agricultural potential.</title>
        <authorList>
            <person name="Bromfield E.S.P."/>
            <person name="Cloutier S."/>
            <person name="Tambong J.T."/>
            <person name="Tran Thi T.V."/>
        </authorList>
    </citation>
    <scope>NUCLEOTIDE SEQUENCE [LARGE SCALE GENOMIC DNA]</scope>
    <source>
        <strain evidence="7 8">OO99</strain>
    </source>
</reference>
<reference evidence="7 8" key="1">
    <citation type="journal article" date="2014" name="Int. J. Syst. Evol. Microbiol.">
        <title>Bradyrhizobium ottawaense sp. nov., a symbiotic nitrogen fixing bacterium from root nodules of soybeans in Canada.</title>
        <authorList>
            <person name="Yu X."/>
            <person name="Cloutier S."/>
            <person name="Tambong J.T."/>
            <person name="Bromfield E.S."/>
        </authorList>
    </citation>
    <scope>NUCLEOTIDE SEQUENCE [LARGE SCALE GENOMIC DNA]</scope>
    <source>
        <strain evidence="7 8">OO99</strain>
    </source>
</reference>
<dbReference type="PANTHER" id="PTHR37422:SF23">
    <property type="entry name" value="TEICHURONIC ACID BIOSYNTHESIS PROTEIN TUAE"/>
    <property type="match status" value="1"/>
</dbReference>
<proteinExistence type="predicted"/>
<dbReference type="InterPro" id="IPR051533">
    <property type="entry name" value="WaaL-like"/>
</dbReference>
<feature type="transmembrane region" description="Helical" evidence="5">
    <location>
        <begin position="442"/>
        <end position="461"/>
    </location>
</feature>
<keyword evidence="2 5" id="KW-0812">Transmembrane</keyword>
<feature type="transmembrane region" description="Helical" evidence="5">
    <location>
        <begin position="293"/>
        <end position="313"/>
    </location>
</feature>
<feature type="transmembrane region" description="Helical" evidence="5">
    <location>
        <begin position="242"/>
        <end position="262"/>
    </location>
</feature>
<dbReference type="InterPro" id="IPR007016">
    <property type="entry name" value="O-antigen_ligase-rel_domated"/>
</dbReference>
<feature type="transmembrane region" description="Helical" evidence="5">
    <location>
        <begin position="41"/>
        <end position="60"/>
    </location>
</feature>
<evidence type="ECO:0000259" key="6">
    <source>
        <dbReference type="Pfam" id="PF04932"/>
    </source>
</evidence>
<dbReference type="RefSeq" id="WP_095424374.1">
    <property type="nucleotide sequence ID" value="NZ_CP029425.2"/>
</dbReference>
<feature type="transmembrane region" description="Helical" evidence="5">
    <location>
        <begin position="418"/>
        <end position="436"/>
    </location>
</feature>
<dbReference type="GO" id="GO:0016874">
    <property type="term" value="F:ligase activity"/>
    <property type="evidence" value="ECO:0007669"/>
    <property type="project" value="UniProtKB-KW"/>
</dbReference>
<dbReference type="EMBL" id="CP029425">
    <property type="protein sequence ID" value="AWL91069.1"/>
    <property type="molecule type" value="Genomic_DNA"/>
</dbReference>
<organism evidence="7 8">
    <name type="scientific">Bradyrhizobium ottawaense</name>
    <dbReference type="NCBI Taxonomy" id="931866"/>
    <lineage>
        <taxon>Bacteria</taxon>
        <taxon>Pseudomonadati</taxon>
        <taxon>Pseudomonadota</taxon>
        <taxon>Alphaproteobacteria</taxon>
        <taxon>Hyphomicrobiales</taxon>
        <taxon>Nitrobacteraceae</taxon>
        <taxon>Bradyrhizobium</taxon>
    </lineage>
</organism>
<feature type="transmembrane region" description="Helical" evidence="5">
    <location>
        <begin position="67"/>
        <end position="84"/>
    </location>
</feature>
<dbReference type="PANTHER" id="PTHR37422">
    <property type="entry name" value="TEICHURONIC ACID BIOSYNTHESIS PROTEIN TUAE"/>
    <property type="match status" value="1"/>
</dbReference>
<evidence type="ECO:0000256" key="1">
    <source>
        <dbReference type="ARBA" id="ARBA00004141"/>
    </source>
</evidence>
<keyword evidence="4 5" id="KW-0472">Membrane</keyword>
<dbReference type="GeneID" id="92969304"/>
<dbReference type="Pfam" id="PF04932">
    <property type="entry name" value="Wzy_C"/>
    <property type="match status" value="1"/>
</dbReference>
<evidence type="ECO:0000256" key="3">
    <source>
        <dbReference type="ARBA" id="ARBA00022989"/>
    </source>
</evidence>
<evidence type="ECO:0000313" key="7">
    <source>
        <dbReference type="EMBL" id="AWL91069.1"/>
    </source>
</evidence>
<protein>
    <submittedName>
        <fullName evidence="7">O-antigen ligase domain-containing protein</fullName>
    </submittedName>
</protein>
<sequence>MRLWPPNIDWFRIRWSWSLPATFILFSVVAGAPFPFGSTNDLSIAFWCLCLGIAVIFAPTRDLRAPHLWLLAGIGVIVAAYAFVLHEQLSDHPWVATFQPIWKQAAELLGLPIAPSASIVKNEAFFALGAPLANILAVVLGITVGANRDRARRMLWVIAISGAAYALYGVLSFLIEPTMILWRDKTAYLGSVTGTFINRNTAAAYFGSCAVIWMLLILEDVRRRLPERHIEWKRLSLDVRTILPKEILPQLGCLLICLMAMFMTTSRAGVGLSLLAMIVAFTLFLRKDLPPRTGIWISLGSGLTVALGLLQLLGGRVSSRFDSQGLVDEGRIEAWKSTLRIIGDNPWFGTGMGTFQWAFPPYRSPNISIRGVWDAAHSTPLELASEVGIPMALLVALGWAIMLLVLARGVFGRRRDAIIPLAAVATATLSLLHSCLDFTLQVPGYSIPFFALFGAGLAQSFRTRRVGRWRRRALPGGEARAVRQPLTLPRLGCASFTKVSRFEAVASFTKSLE</sequence>
<evidence type="ECO:0000256" key="5">
    <source>
        <dbReference type="SAM" id="Phobius"/>
    </source>
</evidence>
<name>A0A2U8P064_9BRAD</name>
<feature type="transmembrane region" description="Helical" evidence="5">
    <location>
        <begin position="387"/>
        <end position="406"/>
    </location>
</feature>
<dbReference type="AlphaFoldDB" id="A0A2U8P064"/>
<evidence type="ECO:0000313" key="8">
    <source>
        <dbReference type="Proteomes" id="UP000215703"/>
    </source>
</evidence>
<keyword evidence="3 5" id="KW-1133">Transmembrane helix</keyword>
<dbReference type="GO" id="GO:0016020">
    <property type="term" value="C:membrane"/>
    <property type="evidence" value="ECO:0007669"/>
    <property type="project" value="UniProtKB-SubCell"/>
</dbReference>
<dbReference type="Proteomes" id="UP000215703">
    <property type="component" value="Chromosome"/>
</dbReference>
<feature type="transmembrane region" description="Helical" evidence="5">
    <location>
        <begin position="268"/>
        <end position="286"/>
    </location>
</feature>
<evidence type="ECO:0000256" key="4">
    <source>
        <dbReference type="ARBA" id="ARBA00023136"/>
    </source>
</evidence>
<evidence type="ECO:0000256" key="2">
    <source>
        <dbReference type="ARBA" id="ARBA00022692"/>
    </source>
</evidence>
<gene>
    <name evidence="7" type="ORF">CIT37_01185</name>
</gene>
<dbReference type="KEGG" id="bot:CIT37_01185"/>
<feature type="transmembrane region" description="Helical" evidence="5">
    <location>
        <begin position="156"/>
        <end position="182"/>
    </location>
</feature>
<accession>A0A2U8P064</accession>